<dbReference type="Ensembl" id="ENSGAGT00000002203.1">
    <property type="protein sequence ID" value="ENSGAGP00000001936.1"/>
    <property type="gene ID" value="ENSGAGG00000001557.1"/>
</dbReference>
<evidence type="ECO:0000259" key="1">
    <source>
        <dbReference type="PROSITE" id="PS50805"/>
    </source>
</evidence>
<dbReference type="PANTHER" id="PTHR23232:SF118">
    <property type="entry name" value="ZINC FINGER PROTEIN 746"/>
    <property type="match status" value="1"/>
</dbReference>
<dbReference type="PANTHER" id="PTHR23232">
    <property type="entry name" value="KRAB DOMAIN C2H2 ZINC FINGER"/>
    <property type="match status" value="1"/>
</dbReference>
<dbReference type="AlphaFoldDB" id="A0A452GJS8"/>
<evidence type="ECO:0000313" key="2">
    <source>
        <dbReference type="Ensembl" id="ENSGAGP00000001936.1"/>
    </source>
</evidence>
<dbReference type="PROSITE" id="PS50805">
    <property type="entry name" value="KRAB"/>
    <property type="match status" value="1"/>
</dbReference>
<keyword evidence="3" id="KW-1185">Reference proteome</keyword>
<organism evidence="2 3">
    <name type="scientific">Gopherus agassizii</name>
    <name type="common">Agassiz's desert tortoise</name>
    <dbReference type="NCBI Taxonomy" id="38772"/>
    <lineage>
        <taxon>Eukaryota</taxon>
        <taxon>Metazoa</taxon>
        <taxon>Chordata</taxon>
        <taxon>Craniata</taxon>
        <taxon>Vertebrata</taxon>
        <taxon>Euteleostomi</taxon>
        <taxon>Archelosauria</taxon>
        <taxon>Testudinata</taxon>
        <taxon>Testudines</taxon>
        <taxon>Cryptodira</taxon>
        <taxon>Durocryptodira</taxon>
        <taxon>Testudinoidea</taxon>
        <taxon>Testudinidae</taxon>
        <taxon>Gopherus</taxon>
    </lineage>
</organism>
<dbReference type="Pfam" id="PF01352">
    <property type="entry name" value="KRAB"/>
    <property type="match status" value="1"/>
</dbReference>
<accession>A0A452GJS8</accession>
<dbReference type="SMART" id="SM00349">
    <property type="entry name" value="KRAB"/>
    <property type="match status" value="1"/>
</dbReference>
<reference evidence="2" key="3">
    <citation type="submission" date="2025-09" db="UniProtKB">
        <authorList>
            <consortium name="Ensembl"/>
        </authorList>
    </citation>
    <scope>IDENTIFICATION</scope>
</reference>
<feature type="domain" description="KRAB" evidence="1">
    <location>
        <begin position="6"/>
        <end position="86"/>
    </location>
</feature>
<dbReference type="InterPro" id="IPR001909">
    <property type="entry name" value="KRAB"/>
</dbReference>
<reference evidence="2" key="2">
    <citation type="submission" date="2025-08" db="UniProtKB">
        <authorList>
            <consortium name="Ensembl"/>
        </authorList>
    </citation>
    <scope>IDENTIFICATION</scope>
</reference>
<dbReference type="Proteomes" id="UP000291020">
    <property type="component" value="Unassembled WGS sequence"/>
</dbReference>
<protein>
    <recommendedName>
        <fullName evidence="1">KRAB domain-containing protein</fullName>
    </recommendedName>
</protein>
<dbReference type="InterPro" id="IPR050169">
    <property type="entry name" value="Krueppel_C2H2_ZnF"/>
</dbReference>
<dbReference type="GO" id="GO:0006355">
    <property type="term" value="P:regulation of DNA-templated transcription"/>
    <property type="evidence" value="ECO:0007669"/>
    <property type="project" value="InterPro"/>
</dbReference>
<proteinExistence type="predicted"/>
<dbReference type="InterPro" id="IPR036051">
    <property type="entry name" value="KRAB_dom_sf"/>
</dbReference>
<dbReference type="SUPFAM" id="SSF109640">
    <property type="entry name" value="KRAB domain (Kruppel-associated box)"/>
    <property type="match status" value="1"/>
</dbReference>
<dbReference type="Gene3D" id="6.10.140.140">
    <property type="match status" value="1"/>
</dbReference>
<reference evidence="3" key="1">
    <citation type="journal article" date="2017" name="PLoS ONE">
        <title>The Agassiz's desert tortoise genome provides a resource for the conservation of a threatened species.</title>
        <authorList>
            <person name="Tollis M."/>
            <person name="DeNardo D.F."/>
            <person name="Cornelius J.A."/>
            <person name="Dolby G.A."/>
            <person name="Edwards T."/>
            <person name="Henen B.T."/>
            <person name="Karl A.E."/>
            <person name="Murphy R.W."/>
            <person name="Kusumi K."/>
        </authorList>
    </citation>
    <scope>NUCLEOTIDE SEQUENCE [LARGE SCALE GENOMIC DNA]</scope>
</reference>
<dbReference type="CDD" id="cd07765">
    <property type="entry name" value="KRAB_A-box"/>
    <property type="match status" value="1"/>
</dbReference>
<evidence type="ECO:0000313" key="3">
    <source>
        <dbReference type="Proteomes" id="UP000291020"/>
    </source>
</evidence>
<dbReference type="STRING" id="38772.ENSGAGP00000001936"/>
<name>A0A452GJS8_9SAUR</name>
<sequence length="107" mass="12456">MGLVPVTLKDVAVYFTKKDWGRLDKRQREFYTNVMQKNLKSSLWVKINFPSLLKSCVVSQEFVKLCPQKLCERYSHCHATTIFLNCPFILRRRSVVTPQPHPCGLVV</sequence>